<gene>
    <name evidence="1" type="ORF">GCU85_05645</name>
</gene>
<evidence type="ECO:0000313" key="2">
    <source>
        <dbReference type="Proteomes" id="UP000471298"/>
    </source>
</evidence>
<comment type="caution">
    <text evidence="1">The sequence shown here is derived from an EMBL/GenBank/DDBJ whole genome shotgun (WGS) entry which is preliminary data.</text>
</comment>
<evidence type="ECO:0000313" key="1">
    <source>
        <dbReference type="EMBL" id="MPV86212.1"/>
    </source>
</evidence>
<accession>A0A6N7EUT1</accession>
<dbReference type="EMBL" id="WHNW01000005">
    <property type="protein sequence ID" value="MPV86212.1"/>
    <property type="molecule type" value="Genomic_DNA"/>
</dbReference>
<protein>
    <submittedName>
        <fullName evidence="1">Uncharacterized protein</fullName>
    </submittedName>
</protein>
<name>A0A6N7EUT1_9GAMM</name>
<keyword evidence="2" id="KW-1185">Reference proteome</keyword>
<proteinExistence type="predicted"/>
<organism evidence="1 2">
    <name type="scientific">Ostreibacterium oceani</name>
    <dbReference type="NCBI Taxonomy" id="2654998"/>
    <lineage>
        <taxon>Bacteria</taxon>
        <taxon>Pseudomonadati</taxon>
        <taxon>Pseudomonadota</taxon>
        <taxon>Gammaproteobacteria</taxon>
        <taxon>Cardiobacteriales</taxon>
        <taxon>Ostreibacteriaceae</taxon>
        <taxon>Ostreibacterium</taxon>
    </lineage>
</organism>
<dbReference type="InParanoid" id="A0A6N7EUT1"/>
<dbReference type="Proteomes" id="UP000471298">
    <property type="component" value="Unassembled WGS sequence"/>
</dbReference>
<sequence>MNKLAVNKLGVSRFRIFFSSFVVLPLLSKRLTLIALIVIFSGFGFSSMAWAQANWFGDFSYKAQSKADIAVALQLEIINNNRQWILLNQKDPAIMLQQPLSNNVVRMYQYLLREDALANSQLYRNDFAAYYCKVYRGYLQVTAAIDTQLFVYVGNRRKDQQLLTQIERQFTRINERYACQA</sequence>
<dbReference type="AlphaFoldDB" id="A0A6N7EUT1"/>
<reference evidence="1 2" key="1">
    <citation type="submission" date="2019-10" db="EMBL/GenBank/DDBJ databases">
        <title>Cardiobacteriales fam. a chemoheterotrophic member of the order Cardiobacteriales, and proposal of Cardiobacteriales fam. nov.</title>
        <authorList>
            <person name="Wang C."/>
        </authorList>
    </citation>
    <scope>NUCLEOTIDE SEQUENCE [LARGE SCALE GENOMIC DNA]</scope>
    <source>
        <strain evidence="1 2">ML27</strain>
    </source>
</reference>
<dbReference type="RefSeq" id="WP_152810217.1">
    <property type="nucleotide sequence ID" value="NZ_WHNW01000005.1"/>
</dbReference>